<keyword evidence="2" id="KW-1185">Reference proteome</keyword>
<proteinExistence type="predicted"/>
<organism evidence="1 2">
    <name type="scientific">Nocardioides fonticola</name>
    <dbReference type="NCBI Taxonomy" id="450363"/>
    <lineage>
        <taxon>Bacteria</taxon>
        <taxon>Bacillati</taxon>
        <taxon>Actinomycetota</taxon>
        <taxon>Actinomycetes</taxon>
        <taxon>Propionibacteriales</taxon>
        <taxon>Nocardioidaceae</taxon>
        <taxon>Nocardioides</taxon>
    </lineage>
</organism>
<name>A0ABP7XLE9_9ACTN</name>
<dbReference type="RefSeq" id="WP_344733435.1">
    <property type="nucleotide sequence ID" value="NZ_BAAAZH010000014.1"/>
</dbReference>
<dbReference type="EMBL" id="BAAAZH010000014">
    <property type="protein sequence ID" value="GAA4119482.1"/>
    <property type="molecule type" value="Genomic_DNA"/>
</dbReference>
<comment type="caution">
    <text evidence="1">The sequence shown here is derived from an EMBL/GenBank/DDBJ whole genome shotgun (WGS) entry which is preliminary data.</text>
</comment>
<protein>
    <submittedName>
        <fullName evidence="1">Uncharacterized protein</fullName>
    </submittedName>
</protein>
<evidence type="ECO:0000313" key="2">
    <source>
        <dbReference type="Proteomes" id="UP001501495"/>
    </source>
</evidence>
<accession>A0ABP7XLE9</accession>
<evidence type="ECO:0000313" key="1">
    <source>
        <dbReference type="EMBL" id="GAA4119482.1"/>
    </source>
</evidence>
<sequence length="51" mass="5351">MSNGWETALVGWLAAQLPLGLLLGMIMGAGRDDDGPMLLEPAPRDIVTSLS</sequence>
<dbReference type="Proteomes" id="UP001501495">
    <property type="component" value="Unassembled WGS sequence"/>
</dbReference>
<reference evidence="2" key="1">
    <citation type="journal article" date="2019" name="Int. J. Syst. Evol. Microbiol.">
        <title>The Global Catalogue of Microorganisms (GCM) 10K type strain sequencing project: providing services to taxonomists for standard genome sequencing and annotation.</title>
        <authorList>
            <consortium name="The Broad Institute Genomics Platform"/>
            <consortium name="The Broad Institute Genome Sequencing Center for Infectious Disease"/>
            <person name="Wu L."/>
            <person name="Ma J."/>
        </authorList>
    </citation>
    <scope>NUCLEOTIDE SEQUENCE [LARGE SCALE GENOMIC DNA]</scope>
    <source>
        <strain evidence="2">JCM 16703</strain>
    </source>
</reference>
<gene>
    <name evidence="1" type="ORF">GCM10022215_22110</name>
</gene>